<accession>A0A7W6RUN0</accession>
<dbReference type="Proteomes" id="UP000533641">
    <property type="component" value="Unassembled WGS sequence"/>
</dbReference>
<dbReference type="AlphaFoldDB" id="A0A7W6RUN0"/>
<sequence length="54" mass="5942">MSGGKQESADKVKRMRKNDRIAGFQSLRRAACVISSDTVKSADSMNFASMNFIV</sequence>
<comment type="caution">
    <text evidence="1">The sequence shown here is derived from an EMBL/GenBank/DDBJ whole genome shotgun (WGS) entry which is preliminary data.</text>
</comment>
<gene>
    <name evidence="1" type="ORF">GGE12_006573</name>
</gene>
<name>A0A7W6RUN0_9HYPH</name>
<proteinExistence type="predicted"/>
<organism evidence="1 2">
    <name type="scientific">Rhizobium mongolense</name>
    <dbReference type="NCBI Taxonomy" id="57676"/>
    <lineage>
        <taxon>Bacteria</taxon>
        <taxon>Pseudomonadati</taxon>
        <taxon>Pseudomonadota</taxon>
        <taxon>Alphaproteobacteria</taxon>
        <taxon>Hyphomicrobiales</taxon>
        <taxon>Rhizobiaceae</taxon>
        <taxon>Rhizobium/Agrobacterium group</taxon>
        <taxon>Rhizobium</taxon>
    </lineage>
</organism>
<evidence type="ECO:0000313" key="2">
    <source>
        <dbReference type="Proteomes" id="UP000533641"/>
    </source>
</evidence>
<evidence type="ECO:0000313" key="1">
    <source>
        <dbReference type="EMBL" id="MBB4278762.1"/>
    </source>
</evidence>
<protein>
    <submittedName>
        <fullName evidence="1">Uncharacterized protein</fullName>
    </submittedName>
</protein>
<dbReference type="EMBL" id="JACIGM010000021">
    <property type="protein sequence ID" value="MBB4278762.1"/>
    <property type="molecule type" value="Genomic_DNA"/>
</dbReference>
<reference evidence="1 2" key="1">
    <citation type="submission" date="2020-08" db="EMBL/GenBank/DDBJ databases">
        <title>Genomic Encyclopedia of Type Strains, Phase IV (KMG-V): Genome sequencing to study the core and pangenomes of soil and plant-associated prokaryotes.</title>
        <authorList>
            <person name="Whitman W."/>
        </authorList>
    </citation>
    <scope>NUCLEOTIDE SEQUENCE [LARGE SCALE GENOMIC DNA]</scope>
    <source>
        <strain evidence="1 2">SEMIA 402</strain>
    </source>
</reference>